<evidence type="ECO:0000313" key="8">
    <source>
        <dbReference type="Proteomes" id="UP000184080"/>
    </source>
</evidence>
<dbReference type="PANTHER" id="PTHR11070">
    <property type="entry name" value="UVRD / RECB / PCRA DNA HELICASE FAMILY MEMBER"/>
    <property type="match status" value="1"/>
</dbReference>
<dbReference type="GO" id="GO:0005524">
    <property type="term" value="F:ATP binding"/>
    <property type="evidence" value="ECO:0007669"/>
    <property type="project" value="UniProtKB-UniRule"/>
</dbReference>
<dbReference type="Proteomes" id="UP000184080">
    <property type="component" value="Unassembled WGS sequence"/>
</dbReference>
<proteinExistence type="predicted"/>
<sequence>MSNFKESQKEELLYLEKTLSIIKTEFEKENESLKLKLSKVIASRREMWEKSAHSSEDFDNIPEMNQYLNEVNIETRGFSSIEKRINKYKRMLKSPYFGRFDFAEEGFNDVETIYVGLYSFIDKRTDDIYVYDWRAPISSIFYRNELGKGFYKSPVGIIYGDVLLKRQYKIEDSKLKYFFDSSIRINDEILQEVLSRNSSDKMKSIVETIQKEQDIIIRDTENELLIVQGVAGSGKTSIALHRIAFLLYEGLSSKLGINNIIIISPNSIFSKYISDVLPELGEENVKQLTFDDFVLGEKRQKQMETLIQLQGSNEFHLKLESIKFKGSNEFVKILHRLLKYYERQFIPFKDVYYNGKTIETAQELKGTFLNNKIDMPIAKRLKRIEGMMLNKIHPLRKDRLKLIEKAVERSTENHMLEIKSFSRLIAIKEANRLMEYIHSFTEVDYMSLYKMLFQNKNLFFKLAKGIKLPKNIDKIISETNKNLNIGVISYEDSTALLFTKLMLEGNEEFGEIKQVVIDEAQDYYPIHYHIFKLLFKNARYTVLGDFNQTLEKNSDENLYDYIEEVLNKRNSLKLTLKKSYRSSFEINAFNERILNNKNEIISFERHEAYPRVKRNEDLSEINNSILEDVDKFYEMGYKSIAIICKNLKEAKDIQERLSADIDIKILDESCYENKSSLLVMPSYLAKGLEFDVVLAYNASKENYNSEFDKRLLYIACTRALHQLVLYYTGEKSDFIG</sequence>
<dbReference type="Gene3D" id="3.40.50.300">
    <property type="entry name" value="P-loop containing nucleotide triphosphate hydrolases"/>
    <property type="match status" value="2"/>
</dbReference>
<keyword evidence="2 5" id="KW-0378">Hydrolase</keyword>
<keyword evidence="8" id="KW-1185">Reference proteome</keyword>
<feature type="binding site" evidence="5">
    <location>
        <begin position="229"/>
        <end position="236"/>
    </location>
    <ligand>
        <name>ATP</name>
        <dbReference type="ChEBI" id="CHEBI:30616"/>
    </ligand>
</feature>
<evidence type="ECO:0000256" key="3">
    <source>
        <dbReference type="ARBA" id="ARBA00022806"/>
    </source>
</evidence>
<protein>
    <submittedName>
        <fullName evidence="7">ATP-dependent DNA helicase, Rep family</fullName>
    </submittedName>
</protein>
<dbReference type="SUPFAM" id="SSF52540">
    <property type="entry name" value="P-loop containing nucleoside triphosphate hydrolases"/>
    <property type="match status" value="1"/>
</dbReference>
<dbReference type="PROSITE" id="PS51198">
    <property type="entry name" value="UVRD_HELICASE_ATP_BIND"/>
    <property type="match status" value="1"/>
</dbReference>
<dbReference type="InterPro" id="IPR027785">
    <property type="entry name" value="UvrD-like_helicase_C"/>
</dbReference>
<dbReference type="Pfam" id="PF00580">
    <property type="entry name" value="UvrD-helicase"/>
    <property type="match status" value="1"/>
</dbReference>
<keyword evidence="1 5" id="KW-0547">Nucleotide-binding</keyword>
<feature type="domain" description="UvrD-like helicase ATP-binding" evidence="6">
    <location>
        <begin position="208"/>
        <end position="583"/>
    </location>
</feature>
<dbReference type="GO" id="GO:0043138">
    <property type="term" value="F:3'-5' DNA helicase activity"/>
    <property type="evidence" value="ECO:0007669"/>
    <property type="project" value="TreeGrafter"/>
</dbReference>
<dbReference type="RefSeq" id="WP_073004108.1">
    <property type="nucleotide sequence ID" value="NZ_FQZO01000001.1"/>
</dbReference>
<dbReference type="STRING" id="1121298.SAMN05444401_0947"/>
<keyword evidence="4 5" id="KW-0067">ATP-binding</keyword>
<dbReference type="InterPro" id="IPR014016">
    <property type="entry name" value="UvrD-like_ATP-bd"/>
</dbReference>
<dbReference type="AlphaFoldDB" id="A0A1M6C069"/>
<dbReference type="InterPro" id="IPR027417">
    <property type="entry name" value="P-loop_NTPase"/>
</dbReference>
<dbReference type="EMBL" id="FQZO01000001">
    <property type="protein sequence ID" value="SHI54078.1"/>
    <property type="molecule type" value="Genomic_DNA"/>
</dbReference>
<dbReference type="GO" id="GO:0000725">
    <property type="term" value="P:recombinational repair"/>
    <property type="evidence" value="ECO:0007669"/>
    <property type="project" value="TreeGrafter"/>
</dbReference>
<keyword evidence="3 5" id="KW-0347">Helicase</keyword>
<dbReference type="GO" id="GO:0005829">
    <property type="term" value="C:cytosol"/>
    <property type="evidence" value="ECO:0007669"/>
    <property type="project" value="TreeGrafter"/>
</dbReference>
<dbReference type="PANTHER" id="PTHR11070:SF17">
    <property type="entry name" value="DNA HELICASE IV"/>
    <property type="match status" value="1"/>
</dbReference>
<evidence type="ECO:0000313" key="7">
    <source>
        <dbReference type="EMBL" id="SHI54078.1"/>
    </source>
</evidence>
<name>A0A1M6C069_9CLOT</name>
<organism evidence="7 8">
    <name type="scientific">Clostridium amylolyticum</name>
    <dbReference type="NCBI Taxonomy" id="1121298"/>
    <lineage>
        <taxon>Bacteria</taxon>
        <taxon>Bacillati</taxon>
        <taxon>Bacillota</taxon>
        <taxon>Clostridia</taxon>
        <taxon>Eubacteriales</taxon>
        <taxon>Clostridiaceae</taxon>
        <taxon>Clostridium</taxon>
    </lineage>
</organism>
<dbReference type="Pfam" id="PF13538">
    <property type="entry name" value="UvrD_C_2"/>
    <property type="match status" value="1"/>
</dbReference>
<evidence type="ECO:0000256" key="2">
    <source>
        <dbReference type="ARBA" id="ARBA00022801"/>
    </source>
</evidence>
<gene>
    <name evidence="7" type="ORF">SAMN05444401_0947</name>
</gene>
<dbReference type="InterPro" id="IPR000212">
    <property type="entry name" value="DNA_helicase_UvrD/REP"/>
</dbReference>
<accession>A0A1M6C069</accession>
<dbReference type="OrthoDB" id="9787585at2"/>
<evidence type="ECO:0000256" key="5">
    <source>
        <dbReference type="PROSITE-ProRule" id="PRU00560"/>
    </source>
</evidence>
<dbReference type="GO" id="GO:0016787">
    <property type="term" value="F:hydrolase activity"/>
    <property type="evidence" value="ECO:0007669"/>
    <property type="project" value="UniProtKB-UniRule"/>
</dbReference>
<evidence type="ECO:0000256" key="4">
    <source>
        <dbReference type="ARBA" id="ARBA00022840"/>
    </source>
</evidence>
<evidence type="ECO:0000259" key="6">
    <source>
        <dbReference type="PROSITE" id="PS51198"/>
    </source>
</evidence>
<dbReference type="GO" id="GO:0003677">
    <property type="term" value="F:DNA binding"/>
    <property type="evidence" value="ECO:0007669"/>
    <property type="project" value="InterPro"/>
</dbReference>
<evidence type="ECO:0000256" key="1">
    <source>
        <dbReference type="ARBA" id="ARBA00022741"/>
    </source>
</evidence>
<reference evidence="7 8" key="1">
    <citation type="submission" date="2016-11" db="EMBL/GenBank/DDBJ databases">
        <authorList>
            <person name="Jaros S."/>
            <person name="Januszkiewicz K."/>
            <person name="Wedrychowicz H."/>
        </authorList>
    </citation>
    <scope>NUCLEOTIDE SEQUENCE [LARGE SCALE GENOMIC DNA]</scope>
    <source>
        <strain evidence="7 8">DSM 21864</strain>
    </source>
</reference>